<accession>A0A3P7XYZ5</accession>
<dbReference type="GO" id="GO:0005886">
    <property type="term" value="C:plasma membrane"/>
    <property type="evidence" value="ECO:0007669"/>
    <property type="project" value="TreeGrafter"/>
</dbReference>
<sequence length="140" mass="15105">MSCKILEPGEDFLALEGKEFNEREIVAVTGDGTNDGPALKKADVGFAMGIAGTDVAKEASDIILTDDNFTSIVKAVMWGRNVYDSISKFLQFQLTVNVVAVLTAFVGAVTVSDSPLKVNYSVCLPRCFVQLHFSCFKICA</sequence>
<dbReference type="OrthoDB" id="116380at2759"/>
<dbReference type="WBParaSite" id="HPBE_0000337501-mRNA-1">
    <property type="protein sequence ID" value="HPBE_0000337501-mRNA-1"/>
    <property type="gene ID" value="HPBE_0000337501"/>
</dbReference>
<gene>
    <name evidence="2" type="ORF">HPBE_LOCUS3376</name>
</gene>
<dbReference type="PRINTS" id="PR00119">
    <property type="entry name" value="CATATPASE"/>
</dbReference>
<proteinExistence type="predicted"/>
<accession>A0A183FB33</accession>
<evidence type="ECO:0000313" key="2">
    <source>
        <dbReference type="EMBL" id="VDO34182.1"/>
    </source>
</evidence>
<dbReference type="GO" id="GO:0051480">
    <property type="term" value="P:regulation of cytosolic calcium ion concentration"/>
    <property type="evidence" value="ECO:0007669"/>
    <property type="project" value="TreeGrafter"/>
</dbReference>
<dbReference type="GO" id="GO:0005524">
    <property type="term" value="F:ATP binding"/>
    <property type="evidence" value="ECO:0007669"/>
    <property type="project" value="InterPro"/>
</dbReference>
<dbReference type="EMBL" id="UZAH01008384">
    <property type="protein sequence ID" value="VDO34182.1"/>
    <property type="molecule type" value="Genomic_DNA"/>
</dbReference>
<dbReference type="PANTHER" id="PTHR24093">
    <property type="entry name" value="CATION TRANSPORTING ATPASE"/>
    <property type="match status" value="1"/>
</dbReference>
<dbReference type="GO" id="GO:0005388">
    <property type="term" value="F:P-type calcium transporter activity"/>
    <property type="evidence" value="ECO:0007669"/>
    <property type="project" value="TreeGrafter"/>
</dbReference>
<dbReference type="Proteomes" id="UP000050761">
    <property type="component" value="Unassembled WGS sequence"/>
</dbReference>
<protein>
    <submittedName>
        <fullName evidence="4">Cation_ATPase_C domain-containing protein</fullName>
    </submittedName>
</protein>
<evidence type="ECO:0000313" key="4">
    <source>
        <dbReference type="WBParaSite" id="HPBE_0000337501-mRNA-1"/>
    </source>
</evidence>
<dbReference type="PANTHER" id="PTHR24093:SF253">
    <property type="entry name" value="PLASMA MEMBRANE CALCIUM-TRANSPORTING ATPASE MCA-1"/>
    <property type="match status" value="1"/>
</dbReference>
<evidence type="ECO:0000256" key="1">
    <source>
        <dbReference type="ARBA" id="ARBA00022842"/>
    </source>
</evidence>
<dbReference type="PRINTS" id="PR00120">
    <property type="entry name" value="HATPASE"/>
</dbReference>
<reference evidence="4" key="2">
    <citation type="submission" date="2019-09" db="UniProtKB">
        <authorList>
            <consortium name="WormBaseParasite"/>
        </authorList>
    </citation>
    <scope>IDENTIFICATION</scope>
</reference>
<dbReference type="InterPro" id="IPR036412">
    <property type="entry name" value="HAD-like_sf"/>
</dbReference>
<dbReference type="Gene3D" id="3.40.50.1000">
    <property type="entry name" value="HAD superfamily/HAD-like"/>
    <property type="match status" value="1"/>
</dbReference>
<dbReference type="Pfam" id="PF08282">
    <property type="entry name" value="Hydrolase_3"/>
    <property type="match status" value="1"/>
</dbReference>
<dbReference type="GO" id="GO:0016887">
    <property type="term" value="F:ATP hydrolysis activity"/>
    <property type="evidence" value="ECO:0007669"/>
    <property type="project" value="InterPro"/>
</dbReference>
<dbReference type="InterPro" id="IPR023214">
    <property type="entry name" value="HAD_sf"/>
</dbReference>
<dbReference type="SUPFAM" id="SSF56784">
    <property type="entry name" value="HAD-like"/>
    <property type="match status" value="1"/>
</dbReference>
<keyword evidence="1" id="KW-0460">Magnesium</keyword>
<dbReference type="Gene3D" id="1.20.1110.10">
    <property type="entry name" value="Calcium-transporting ATPase, transmembrane domain"/>
    <property type="match status" value="1"/>
</dbReference>
<keyword evidence="3" id="KW-1185">Reference proteome</keyword>
<dbReference type="AlphaFoldDB" id="A0A183FB33"/>
<dbReference type="InterPro" id="IPR001757">
    <property type="entry name" value="P_typ_ATPase"/>
</dbReference>
<name>A0A183FB33_HELPZ</name>
<dbReference type="NCBIfam" id="TIGR01494">
    <property type="entry name" value="ATPase_P-type"/>
    <property type="match status" value="1"/>
</dbReference>
<evidence type="ECO:0000313" key="3">
    <source>
        <dbReference type="Proteomes" id="UP000050761"/>
    </source>
</evidence>
<organism evidence="3 4">
    <name type="scientific">Heligmosomoides polygyrus</name>
    <name type="common">Parasitic roundworm</name>
    <dbReference type="NCBI Taxonomy" id="6339"/>
    <lineage>
        <taxon>Eukaryota</taxon>
        <taxon>Metazoa</taxon>
        <taxon>Ecdysozoa</taxon>
        <taxon>Nematoda</taxon>
        <taxon>Chromadorea</taxon>
        <taxon>Rhabditida</taxon>
        <taxon>Rhabditina</taxon>
        <taxon>Rhabditomorpha</taxon>
        <taxon>Strongyloidea</taxon>
        <taxon>Heligmosomidae</taxon>
        <taxon>Heligmosomoides</taxon>
    </lineage>
</organism>
<reference evidence="2 3" key="1">
    <citation type="submission" date="2018-11" db="EMBL/GenBank/DDBJ databases">
        <authorList>
            <consortium name="Pathogen Informatics"/>
        </authorList>
    </citation>
    <scope>NUCLEOTIDE SEQUENCE [LARGE SCALE GENOMIC DNA]</scope>
</reference>